<dbReference type="Proteomes" id="UP000675880">
    <property type="component" value="Unassembled WGS sequence"/>
</dbReference>
<organism evidence="2 3">
    <name type="scientific">Nitrospira defluvii</name>
    <dbReference type="NCBI Taxonomy" id="330214"/>
    <lineage>
        <taxon>Bacteria</taxon>
        <taxon>Pseudomonadati</taxon>
        <taxon>Nitrospirota</taxon>
        <taxon>Nitrospiria</taxon>
        <taxon>Nitrospirales</taxon>
        <taxon>Nitrospiraceae</taxon>
        <taxon>Nitrospira</taxon>
    </lineage>
</organism>
<protein>
    <submittedName>
        <fullName evidence="2">Uncharacterized protein</fullName>
    </submittedName>
</protein>
<reference evidence="2 3" key="1">
    <citation type="submission" date="2021-02" db="EMBL/GenBank/DDBJ databases">
        <authorList>
            <person name="Han P."/>
        </authorList>
    </citation>
    <scope>NUCLEOTIDE SEQUENCE [LARGE SCALE GENOMIC DNA]</scope>
    <source>
        <strain evidence="2">Candidatus Nitrospira sp. ZN2</strain>
    </source>
</reference>
<accession>A0ABN7LH41</accession>
<gene>
    <name evidence="2" type="ORF">NSPZN2_30130</name>
</gene>
<evidence type="ECO:0000256" key="1">
    <source>
        <dbReference type="SAM" id="MobiDB-lite"/>
    </source>
</evidence>
<evidence type="ECO:0000313" key="2">
    <source>
        <dbReference type="EMBL" id="CAE6750135.1"/>
    </source>
</evidence>
<keyword evidence="3" id="KW-1185">Reference proteome</keyword>
<dbReference type="EMBL" id="CAJNBJ010000016">
    <property type="protein sequence ID" value="CAE6750135.1"/>
    <property type="molecule type" value="Genomic_DNA"/>
</dbReference>
<feature type="compositionally biased region" description="Basic and acidic residues" evidence="1">
    <location>
        <begin position="119"/>
        <end position="146"/>
    </location>
</feature>
<comment type="caution">
    <text evidence="2">The sequence shown here is derived from an EMBL/GenBank/DDBJ whole genome shotgun (WGS) entry which is preliminary data.</text>
</comment>
<evidence type="ECO:0000313" key="3">
    <source>
        <dbReference type="Proteomes" id="UP000675880"/>
    </source>
</evidence>
<feature type="region of interest" description="Disordered" evidence="1">
    <location>
        <begin position="118"/>
        <end position="146"/>
    </location>
</feature>
<proteinExistence type="predicted"/>
<sequence length="146" mass="16238">MLECGDPSIGQENETGSRTTSLLTPISYCDCRRLQRVGSKAVDAFVNTSGTEGCLRSPTRLHERNLFPTLPACTGGEHGRGAKRQDILTAWTRPMDLKTSVYELHDLPPMLALTMSRPGYKEDITPRSEEDKRSVNRRSEGQDGTR</sequence>
<name>A0ABN7LH41_9BACT</name>